<geneLocation type="plasmid" evidence="2 3">
    <name>pSTRVI01</name>
</geneLocation>
<protein>
    <submittedName>
        <fullName evidence="2">Uncharacterized protein</fullName>
    </submittedName>
</protein>
<dbReference type="KEGG" id="svl:Strvi_9380"/>
<evidence type="ECO:0000313" key="3">
    <source>
        <dbReference type="Proteomes" id="UP000008703"/>
    </source>
</evidence>
<dbReference type="EMBL" id="CP002995">
    <property type="protein sequence ID" value="AEM88640.1"/>
    <property type="molecule type" value="Genomic_DNA"/>
</dbReference>
<gene>
    <name evidence="2" type="ORF">Strvi_9380</name>
</gene>
<accession>G2PGS6</accession>
<evidence type="ECO:0000256" key="1">
    <source>
        <dbReference type="SAM" id="MobiDB-lite"/>
    </source>
</evidence>
<dbReference type="AlphaFoldDB" id="G2PGS6"/>
<feature type="compositionally biased region" description="Polar residues" evidence="1">
    <location>
        <begin position="272"/>
        <end position="284"/>
    </location>
</feature>
<keyword evidence="2" id="KW-0614">Plasmid</keyword>
<organism evidence="2 3">
    <name type="scientific">Streptomyces violaceusniger (strain Tu 4113)</name>
    <dbReference type="NCBI Taxonomy" id="653045"/>
    <lineage>
        <taxon>Bacteria</taxon>
        <taxon>Bacillati</taxon>
        <taxon>Actinomycetota</taxon>
        <taxon>Actinomycetes</taxon>
        <taxon>Kitasatosporales</taxon>
        <taxon>Streptomycetaceae</taxon>
        <taxon>Streptomyces</taxon>
        <taxon>Streptomyces violaceusniger group</taxon>
    </lineage>
</organism>
<name>G2PGS6_STRV4</name>
<sequence>MILHRNTDRPTIRCDQCPGRPILATHREDTDTRRCVRCQGEHRWLSQPHPEDHLCAVCRRECPECQAATDQEGRLCRGCRDRCRTCSAPLPARPASAETTTRVEAEQRKDKHDRWARTYYPRAWDQCAACQRTASTADPVRAVLAALPDKLLRACGGGVPPAVLQTIRDELLRQPAARLTARIERRWWTTWASRPLERKTDEDDGYRPDDVAVWLLAPTPCAGRCEDGWLPAPPDRPADDDLPCSVCRGGWLLPGRGPDPHNKDDDRPGDDQAQTASTAANRTPAQAVAYRPPHSECEGRGGTCGLPVADPYKQCPTCLGWPRCTCGHRYDPTIGDACATCR</sequence>
<dbReference type="HOGENOM" id="CLU_069825_0_0_11"/>
<dbReference type="Proteomes" id="UP000008703">
    <property type="component" value="Plasmid pSTRVI01"/>
</dbReference>
<evidence type="ECO:0000313" key="2">
    <source>
        <dbReference type="EMBL" id="AEM88640.1"/>
    </source>
</evidence>
<feature type="region of interest" description="Disordered" evidence="1">
    <location>
        <begin position="255"/>
        <end position="287"/>
    </location>
</feature>
<feature type="compositionally biased region" description="Basic and acidic residues" evidence="1">
    <location>
        <begin position="258"/>
        <end position="270"/>
    </location>
</feature>
<keyword evidence="3" id="KW-1185">Reference proteome</keyword>
<dbReference type="RefSeq" id="WP_014043575.1">
    <property type="nucleotide sequence ID" value="NC_015951.1"/>
</dbReference>
<reference evidence="2" key="1">
    <citation type="submission" date="2011-08" db="EMBL/GenBank/DDBJ databases">
        <title>Complete sequence of plasmid 1 of Streptomyces violaceusniger Tu 4113.</title>
        <authorList>
            <consortium name="US DOE Joint Genome Institute"/>
            <person name="Lucas S."/>
            <person name="Han J."/>
            <person name="Lapidus A."/>
            <person name="Cheng J.-F."/>
            <person name="Goodwin L."/>
            <person name="Pitluck S."/>
            <person name="Peters L."/>
            <person name="Ivanova N."/>
            <person name="Daligault H."/>
            <person name="Detter J.C."/>
            <person name="Han C."/>
            <person name="Tapia R."/>
            <person name="Land M."/>
            <person name="Hauser L."/>
            <person name="Kyrpides N."/>
            <person name="Ivanova N."/>
            <person name="Pagani I."/>
            <person name="Hagen A."/>
            <person name="Katz L."/>
            <person name="Fiedler H.-P."/>
            <person name="Keasling J."/>
            <person name="Fortman J."/>
            <person name="Woyke T."/>
        </authorList>
    </citation>
    <scope>NUCLEOTIDE SEQUENCE [LARGE SCALE GENOMIC DNA]</scope>
    <source>
        <strain evidence="2">Tu 4113</strain>
        <plasmid evidence="2">pSTRVI01</plasmid>
    </source>
</reference>
<proteinExistence type="predicted"/>